<evidence type="ECO:0000256" key="1">
    <source>
        <dbReference type="SAM" id="SignalP"/>
    </source>
</evidence>
<keyword evidence="1" id="KW-0732">Signal</keyword>
<dbReference type="EMBL" id="LYPB01000073">
    <property type="protein sequence ID" value="OAS16972.1"/>
    <property type="molecule type" value="Genomic_DNA"/>
</dbReference>
<protein>
    <submittedName>
        <fullName evidence="2">Uncharacterized protein</fullName>
    </submittedName>
</protein>
<reference evidence="2 3" key="1">
    <citation type="submission" date="2016-05" db="EMBL/GenBank/DDBJ databases">
        <title>Paenibacillus sp. 1ZS3-15 nov., isolated from the rhizosphere soil.</title>
        <authorList>
            <person name="Zhang X.X."/>
            <person name="Zhang J."/>
        </authorList>
    </citation>
    <scope>NUCLEOTIDE SEQUENCE [LARGE SCALE GENOMIC DNA]</scope>
    <source>
        <strain evidence="2 3">1ZS3-15</strain>
    </source>
</reference>
<evidence type="ECO:0000313" key="2">
    <source>
        <dbReference type="EMBL" id="OAS16972.1"/>
    </source>
</evidence>
<dbReference type="InterPro" id="IPR008972">
    <property type="entry name" value="Cupredoxin"/>
</dbReference>
<feature type="signal peptide" evidence="1">
    <location>
        <begin position="1"/>
        <end position="19"/>
    </location>
</feature>
<organism evidence="2 3">
    <name type="scientific">Paenibacillus oryzisoli</name>
    <dbReference type="NCBI Taxonomy" id="1850517"/>
    <lineage>
        <taxon>Bacteria</taxon>
        <taxon>Bacillati</taxon>
        <taxon>Bacillota</taxon>
        <taxon>Bacilli</taxon>
        <taxon>Bacillales</taxon>
        <taxon>Paenibacillaceae</taxon>
        <taxon>Paenibacillus</taxon>
    </lineage>
</organism>
<dbReference type="AlphaFoldDB" id="A0A198A743"/>
<dbReference type="SUPFAM" id="SSF49503">
    <property type="entry name" value="Cupredoxins"/>
    <property type="match status" value="1"/>
</dbReference>
<accession>A0A198A743</accession>
<feature type="chain" id="PRO_5038704465" evidence="1">
    <location>
        <begin position="20"/>
        <end position="141"/>
    </location>
</feature>
<proteinExistence type="predicted"/>
<dbReference type="PROSITE" id="PS51257">
    <property type="entry name" value="PROKAR_LIPOPROTEIN"/>
    <property type="match status" value="1"/>
</dbReference>
<comment type="caution">
    <text evidence="2">The sequence shown here is derived from an EMBL/GenBank/DDBJ whole genome shotgun (WGS) entry which is preliminary data.</text>
</comment>
<dbReference type="Gene3D" id="2.60.40.420">
    <property type="entry name" value="Cupredoxins - blue copper proteins"/>
    <property type="match status" value="1"/>
</dbReference>
<evidence type="ECO:0000313" key="3">
    <source>
        <dbReference type="Proteomes" id="UP000078454"/>
    </source>
</evidence>
<sequence length="141" mass="14648">MKKLTILMMGLAVLIAITACGNKDSNSTATSQTTTAPAATSAASPAATTKAATGGQQVVLKATNFEFDKTEYRIKKGESVTITLENSQGIHGASIKEFNINLNNGNKTVTFTPDKAGSFPITCSIMCGSGHASMKTTLIVE</sequence>
<name>A0A198A743_9BACL</name>
<dbReference type="STRING" id="1850517.A8708_01735"/>
<dbReference type="Proteomes" id="UP000078454">
    <property type="component" value="Unassembled WGS sequence"/>
</dbReference>
<dbReference type="RefSeq" id="WP_068666166.1">
    <property type="nucleotide sequence ID" value="NZ_LYPB01000073.1"/>
</dbReference>
<gene>
    <name evidence="2" type="ORF">A8708_01735</name>
</gene>
<keyword evidence="3" id="KW-1185">Reference proteome</keyword>
<dbReference type="OrthoDB" id="279535at2"/>